<keyword evidence="3 9" id="KW-0808">Transferase</keyword>
<evidence type="ECO:0000256" key="7">
    <source>
        <dbReference type="ARBA" id="ARBA00023034"/>
    </source>
</evidence>
<dbReference type="GO" id="GO:0032580">
    <property type="term" value="C:Golgi cisterna membrane"/>
    <property type="evidence" value="ECO:0007669"/>
    <property type="project" value="UniProtKB-SubCell"/>
</dbReference>
<gene>
    <name evidence="11" type="primary">CSON003336</name>
</gene>
<keyword evidence="10" id="KW-0732">Signal</keyword>
<dbReference type="EC" id="2.4.1.-" evidence="9"/>
<reference evidence="11" key="1">
    <citation type="submission" date="2018-04" db="EMBL/GenBank/DDBJ databases">
        <authorList>
            <person name="Go L.Y."/>
            <person name="Mitchell J.A."/>
        </authorList>
    </citation>
    <scope>NUCLEOTIDE SEQUENCE</scope>
    <source>
        <tissue evidence="11">Whole organism</tissue>
    </source>
</reference>
<dbReference type="PANTHER" id="PTHR12369">
    <property type="entry name" value="CHONDROITIN SYNTHASE"/>
    <property type="match status" value="1"/>
</dbReference>
<evidence type="ECO:0000256" key="9">
    <source>
        <dbReference type="RuleBase" id="RU364016"/>
    </source>
</evidence>
<dbReference type="EMBL" id="UFQS01000015">
    <property type="protein sequence ID" value="SSW97392.1"/>
    <property type="molecule type" value="Genomic_DNA"/>
</dbReference>
<dbReference type="InterPro" id="IPR008428">
    <property type="entry name" value="Chond_GalNAc"/>
</dbReference>
<evidence type="ECO:0000256" key="4">
    <source>
        <dbReference type="ARBA" id="ARBA00022692"/>
    </source>
</evidence>
<organism evidence="11">
    <name type="scientific">Culicoides sonorensis</name>
    <name type="common">Biting midge</name>
    <dbReference type="NCBI Taxonomy" id="179676"/>
    <lineage>
        <taxon>Eukaryota</taxon>
        <taxon>Metazoa</taxon>
        <taxon>Ecdysozoa</taxon>
        <taxon>Arthropoda</taxon>
        <taxon>Hexapoda</taxon>
        <taxon>Insecta</taxon>
        <taxon>Pterygota</taxon>
        <taxon>Neoptera</taxon>
        <taxon>Endopterygota</taxon>
        <taxon>Diptera</taxon>
        <taxon>Nematocera</taxon>
        <taxon>Chironomoidea</taxon>
        <taxon>Ceratopogonidae</taxon>
        <taxon>Ceratopogoninae</taxon>
        <taxon>Culicoides</taxon>
        <taxon>Monoculicoides</taxon>
    </lineage>
</organism>
<comment type="subcellular location">
    <subcellularLocation>
        <location evidence="1 9">Golgi apparatus</location>
        <location evidence="1 9">Golgi stack membrane</location>
        <topology evidence="1 9">Single-pass type II membrane protein</topology>
    </subcellularLocation>
</comment>
<evidence type="ECO:0000313" key="11">
    <source>
        <dbReference type="EMBL" id="SSW97392.1"/>
    </source>
</evidence>
<feature type="signal peptide" evidence="10">
    <location>
        <begin position="1"/>
        <end position="28"/>
    </location>
</feature>
<evidence type="ECO:0000256" key="5">
    <source>
        <dbReference type="ARBA" id="ARBA00022968"/>
    </source>
</evidence>
<feature type="chain" id="PRO_5033342539" description="Hexosyltransferase" evidence="10">
    <location>
        <begin position="29"/>
        <end position="801"/>
    </location>
</feature>
<evidence type="ECO:0000256" key="6">
    <source>
        <dbReference type="ARBA" id="ARBA00022989"/>
    </source>
</evidence>
<dbReference type="InterPro" id="IPR051227">
    <property type="entry name" value="CS_glycosyltransferase"/>
</dbReference>
<dbReference type="VEuPathDB" id="VectorBase:CSON003336"/>
<dbReference type="EMBL" id="UFQT01000015">
    <property type="protein sequence ID" value="SSX17778.1"/>
    <property type="molecule type" value="Genomic_DNA"/>
</dbReference>
<keyword evidence="8" id="KW-0472">Membrane</keyword>
<keyword evidence="6" id="KW-1133">Transmembrane helix</keyword>
<name>A0A336K0T1_CULSO</name>
<sequence>MSRASSISSKHCFCIGVLIGLFVTFKLQNVQDSSSKSSCPSSFFLDNDDNFNSEFEPQLNLAGKPMQAKKTVKNMARPRYYTSELGIREKLFVAVLSQVDTVDTISTAFNKTVAHLVSRIKYFINADSVQSNFRMKNIVGFTDTRDNLRTYHVLKYIADNYVDDFDYFLLIPDRAYLNARLFVEKLRKISISSDIYMGQMESGGTSQSGSYEENLENSKYCDINAGIILSSSVVKKIRANLDWCVRNAGQSNRHSTNLGKCIKYASDAIQECQSSWQNITIGAYKLNSNNKIYRDLHYLKEEKNFNDATIVYPITSSDDIYLLHVYFSRINLEKLHEKMDRTLQEFHSVKFGNLPDTLLEKHWPIGVRNSKPPETRHDLIQWDFMNETHIFMWNSETNLRVLPQQDKHDLDKILKRTISYATNQYPDLIYDSVHSCYRKFDPVRGMDYILHLNFIKRDIVTMNLSIVTKTFEVVKPLGSVEIVPAPYVTESTKITIIIPVFEHHIDETREFLVRYEKLCMDTQDNTYLMLIFLYQPTSPSTGPEDVFTNIKQSAISLTDRHKSNNMRITWLSIRLPIRLNSENDKIWTSIYGVREIVSLGIVDLALRKIGLDSIVLVMANDAKFRPDFLNRVRMNTISGFQVYSPVSFSNYPCKFTLFCKECDSCDVSQATGYFDSNNFDVIAFYGKDYVEARKALETRVPIVKKDKEFESLFNSITQNQTDKINGIIDIFLKSSLNIHVLRGIEPNLRTGISFQNFLLNKGSIPPCYSENSHFRNQCRRIGSKKQLSEAIVQYEDEVMNE</sequence>
<dbReference type="OMA" id="YLNRVRM"/>
<evidence type="ECO:0000256" key="1">
    <source>
        <dbReference type="ARBA" id="ARBA00004447"/>
    </source>
</evidence>
<keyword evidence="7 9" id="KW-0333">Golgi apparatus</keyword>
<evidence type="ECO:0000256" key="10">
    <source>
        <dbReference type="SAM" id="SignalP"/>
    </source>
</evidence>
<keyword evidence="4" id="KW-0812">Transmembrane</keyword>
<proteinExistence type="inferred from homology"/>
<dbReference type="Pfam" id="PF05679">
    <property type="entry name" value="CHGN"/>
    <property type="match status" value="1"/>
</dbReference>
<comment type="similarity">
    <text evidence="2 9">Belongs to the chondroitin N-acetylgalactosaminyltransferase family.</text>
</comment>
<dbReference type="PANTHER" id="PTHR12369:SF13">
    <property type="entry name" value="HEXOSYLTRANSFERASE"/>
    <property type="match status" value="1"/>
</dbReference>
<evidence type="ECO:0000256" key="8">
    <source>
        <dbReference type="ARBA" id="ARBA00023136"/>
    </source>
</evidence>
<reference evidence="12" key="2">
    <citation type="submission" date="2018-07" db="EMBL/GenBank/DDBJ databases">
        <authorList>
            <person name="Quirk P.G."/>
            <person name="Krulwich T.A."/>
        </authorList>
    </citation>
    <scope>NUCLEOTIDE SEQUENCE</scope>
</reference>
<dbReference type="GO" id="GO:0047238">
    <property type="term" value="F:glucuronosyl-N-acetylgalactosaminyl-proteoglycan 4-beta-N-acetylgalactosaminyltransferase activity"/>
    <property type="evidence" value="ECO:0007669"/>
    <property type="project" value="TreeGrafter"/>
</dbReference>
<protein>
    <recommendedName>
        <fullName evidence="9">Hexosyltransferase</fullName>
        <ecNumber evidence="9">2.4.1.-</ecNumber>
    </recommendedName>
</protein>
<dbReference type="AlphaFoldDB" id="A0A336K0T1"/>
<evidence type="ECO:0000256" key="2">
    <source>
        <dbReference type="ARBA" id="ARBA00009239"/>
    </source>
</evidence>
<evidence type="ECO:0000313" key="12">
    <source>
        <dbReference type="EMBL" id="SSX17778.1"/>
    </source>
</evidence>
<dbReference type="Gene3D" id="3.90.550.50">
    <property type="match status" value="1"/>
</dbReference>
<evidence type="ECO:0000256" key="3">
    <source>
        <dbReference type="ARBA" id="ARBA00022679"/>
    </source>
</evidence>
<accession>A0A336K0T1</accession>
<keyword evidence="5 9" id="KW-0735">Signal-anchor</keyword>